<keyword evidence="3 5" id="KW-1133">Transmembrane helix</keyword>
<sequence>MIAGGFYAISGVWSWGAVAASIPYSLATVTVIFGKHIDKRIEDKAKHIYTVPVILGETLSRAIILILMALQYILPVVFIFLVPRYFSWIILLVFITPLLIKKQERMMIWNILTHTRPTEPPAEAKDMWPLWNVAAAMMHTRIYGGVFALAMILQTIFWPLIH</sequence>
<dbReference type="GO" id="GO:0016020">
    <property type="term" value="C:membrane"/>
    <property type="evidence" value="ECO:0007669"/>
    <property type="project" value="UniProtKB-SubCell"/>
</dbReference>
<feature type="transmembrane region" description="Helical" evidence="5">
    <location>
        <begin position="142"/>
        <end position="161"/>
    </location>
</feature>
<keyword evidence="6" id="KW-0808">Transferase</keyword>
<comment type="subcellular location">
    <subcellularLocation>
        <location evidence="1">Membrane</location>
        <topology evidence="1">Multi-pass membrane protein</topology>
    </subcellularLocation>
</comment>
<accession>A0A645HT74</accession>
<feature type="transmembrane region" description="Helical" evidence="5">
    <location>
        <begin position="54"/>
        <end position="74"/>
    </location>
</feature>
<organism evidence="6">
    <name type="scientific">bioreactor metagenome</name>
    <dbReference type="NCBI Taxonomy" id="1076179"/>
    <lineage>
        <taxon>unclassified sequences</taxon>
        <taxon>metagenomes</taxon>
        <taxon>ecological metagenomes</taxon>
    </lineage>
</organism>
<dbReference type="GO" id="GO:0046428">
    <property type="term" value="F:1,4-dihydroxy-2-naphthoate polyprenyltransferase activity"/>
    <property type="evidence" value="ECO:0007669"/>
    <property type="project" value="UniProtKB-EC"/>
</dbReference>
<evidence type="ECO:0000256" key="5">
    <source>
        <dbReference type="SAM" id="Phobius"/>
    </source>
</evidence>
<gene>
    <name evidence="6" type="primary">menA_30</name>
    <name evidence="6" type="ORF">SDC9_186882</name>
</gene>
<comment type="caution">
    <text evidence="6">The sequence shown here is derived from an EMBL/GenBank/DDBJ whole genome shotgun (WGS) entry which is preliminary data.</text>
</comment>
<evidence type="ECO:0000256" key="1">
    <source>
        <dbReference type="ARBA" id="ARBA00004141"/>
    </source>
</evidence>
<feature type="transmembrane region" description="Helical" evidence="5">
    <location>
        <begin position="12"/>
        <end position="33"/>
    </location>
</feature>
<evidence type="ECO:0000256" key="3">
    <source>
        <dbReference type="ARBA" id="ARBA00022989"/>
    </source>
</evidence>
<name>A0A645HT74_9ZZZZ</name>
<feature type="transmembrane region" description="Helical" evidence="5">
    <location>
        <begin position="80"/>
        <end position="100"/>
    </location>
</feature>
<evidence type="ECO:0000256" key="4">
    <source>
        <dbReference type="ARBA" id="ARBA00023136"/>
    </source>
</evidence>
<keyword evidence="4 5" id="KW-0472">Membrane</keyword>
<dbReference type="EC" id="2.5.1.74" evidence="6"/>
<keyword evidence="2 5" id="KW-0812">Transmembrane</keyword>
<reference evidence="6" key="1">
    <citation type="submission" date="2019-08" db="EMBL/GenBank/DDBJ databases">
        <authorList>
            <person name="Kucharzyk K."/>
            <person name="Murdoch R.W."/>
            <person name="Higgins S."/>
            <person name="Loffler F."/>
        </authorList>
    </citation>
    <scope>NUCLEOTIDE SEQUENCE</scope>
</reference>
<protein>
    <submittedName>
        <fullName evidence="6">1,4-dihydroxy-2-naphthoate octaprenyltransferase</fullName>
        <ecNumber evidence="6">2.5.1.74</ecNumber>
    </submittedName>
</protein>
<dbReference type="Pfam" id="PF01040">
    <property type="entry name" value="UbiA"/>
    <property type="match status" value="1"/>
</dbReference>
<dbReference type="AlphaFoldDB" id="A0A645HT74"/>
<proteinExistence type="predicted"/>
<evidence type="ECO:0000256" key="2">
    <source>
        <dbReference type="ARBA" id="ARBA00022692"/>
    </source>
</evidence>
<evidence type="ECO:0000313" key="6">
    <source>
        <dbReference type="EMBL" id="MPN39354.1"/>
    </source>
</evidence>
<dbReference type="InterPro" id="IPR000537">
    <property type="entry name" value="UbiA_prenyltransferase"/>
</dbReference>
<dbReference type="EMBL" id="VSSQ01095117">
    <property type="protein sequence ID" value="MPN39354.1"/>
    <property type="molecule type" value="Genomic_DNA"/>
</dbReference>